<organism evidence="8">
    <name type="scientific">Mucor ambiguus</name>
    <dbReference type="NCBI Taxonomy" id="91626"/>
    <lineage>
        <taxon>Eukaryota</taxon>
        <taxon>Fungi</taxon>
        <taxon>Fungi incertae sedis</taxon>
        <taxon>Mucoromycota</taxon>
        <taxon>Mucoromycotina</taxon>
        <taxon>Mucoromycetes</taxon>
        <taxon>Mucorales</taxon>
        <taxon>Mucorineae</taxon>
        <taxon>Mucoraceae</taxon>
        <taxon>Mucor</taxon>
    </lineage>
</organism>
<sequence length="191" mass="21423">MHHGKHLRRLNRTSGHRNSLLRNMVSSLVEHGRIETTVAKAKTIQPIADSIITLGKKGDVEAKKQALAYLNSRDITMPKLFEELAPRFANRQGGYTRIQRIGKRYGDNAPMAIIEYIDGPTDTLRETVTSTLARKFSETQKVSVKDILETNSNKVQELGLPKTLVRNLKKVQFANSLESIDQAIEKKMGGL</sequence>
<dbReference type="EMBL" id="DF836414">
    <property type="protein sequence ID" value="GAN06490.1"/>
    <property type="molecule type" value="Genomic_DNA"/>
</dbReference>
<dbReference type="HAMAP" id="MF_01368">
    <property type="entry name" value="Ribosomal_bL17"/>
    <property type="match status" value="1"/>
</dbReference>
<dbReference type="InterPro" id="IPR036373">
    <property type="entry name" value="Ribosomal_bL17_sf"/>
</dbReference>
<protein>
    <recommendedName>
        <fullName evidence="4">Large ribosomal subunit protein bL17c</fullName>
    </recommendedName>
    <alternativeName>
        <fullName evidence="5">50S ribosomal protein L17, chloroplastic</fullName>
    </alternativeName>
    <alternativeName>
        <fullName evidence="6">CL17</fullName>
    </alternativeName>
</protein>
<evidence type="ECO:0000256" key="4">
    <source>
        <dbReference type="ARBA" id="ARBA00072708"/>
    </source>
</evidence>
<dbReference type="Pfam" id="PF01196">
    <property type="entry name" value="Ribosomal_L17"/>
    <property type="match status" value="1"/>
</dbReference>
<dbReference type="SUPFAM" id="SSF64263">
    <property type="entry name" value="Prokaryotic ribosomal protein L17"/>
    <property type="match status" value="1"/>
</dbReference>
<dbReference type="PROSITE" id="PS01167">
    <property type="entry name" value="RIBOSOMAL_L17"/>
    <property type="match status" value="1"/>
</dbReference>
<dbReference type="OrthoDB" id="275000at2759"/>
<evidence type="ECO:0000256" key="2">
    <source>
        <dbReference type="ARBA" id="ARBA00022980"/>
    </source>
</evidence>
<dbReference type="PANTHER" id="PTHR14413">
    <property type="entry name" value="RIBOSOMAL PROTEIN L17"/>
    <property type="match status" value="1"/>
</dbReference>
<evidence type="ECO:0000256" key="5">
    <source>
        <dbReference type="ARBA" id="ARBA00077677"/>
    </source>
</evidence>
<dbReference type="Gene3D" id="3.90.1030.10">
    <property type="entry name" value="Ribosomal protein L17"/>
    <property type="match status" value="1"/>
</dbReference>
<accession>A0A0C9LVB6</accession>
<dbReference type="InterPro" id="IPR000456">
    <property type="entry name" value="Ribosomal_bL17"/>
</dbReference>
<dbReference type="PANTHER" id="PTHR14413:SF16">
    <property type="entry name" value="LARGE RIBOSOMAL SUBUNIT PROTEIN BL17M"/>
    <property type="match status" value="1"/>
</dbReference>
<dbReference type="NCBIfam" id="TIGR00059">
    <property type="entry name" value="L17"/>
    <property type="match status" value="1"/>
</dbReference>
<dbReference type="GO" id="GO:0003735">
    <property type="term" value="F:structural constituent of ribosome"/>
    <property type="evidence" value="ECO:0007669"/>
    <property type="project" value="InterPro"/>
</dbReference>
<dbReference type="Proteomes" id="UP000053815">
    <property type="component" value="Unassembled WGS sequence"/>
</dbReference>
<comment type="similarity">
    <text evidence="1 7">Belongs to the bacterial ribosomal protein bL17 family.</text>
</comment>
<dbReference type="InterPro" id="IPR047859">
    <property type="entry name" value="Ribosomal_bL17_CS"/>
</dbReference>
<dbReference type="FunFam" id="3.90.1030.10:FF:000001">
    <property type="entry name" value="50S ribosomal protein L17"/>
    <property type="match status" value="1"/>
</dbReference>
<dbReference type="GO" id="GO:0006412">
    <property type="term" value="P:translation"/>
    <property type="evidence" value="ECO:0007669"/>
    <property type="project" value="InterPro"/>
</dbReference>
<evidence type="ECO:0000313" key="9">
    <source>
        <dbReference type="Proteomes" id="UP000053815"/>
    </source>
</evidence>
<evidence type="ECO:0000256" key="3">
    <source>
        <dbReference type="ARBA" id="ARBA00023274"/>
    </source>
</evidence>
<dbReference type="STRING" id="91626.A0A0C9LVB6"/>
<name>A0A0C9LVB6_9FUNG</name>
<keyword evidence="9" id="KW-1185">Reference proteome</keyword>
<reference evidence="8" key="1">
    <citation type="submission" date="2014-09" db="EMBL/GenBank/DDBJ databases">
        <title>Draft genome sequence of an oleaginous Mucoromycotina fungus Mucor ambiguus NBRC6742.</title>
        <authorList>
            <person name="Takeda I."/>
            <person name="Yamane N."/>
            <person name="Morita T."/>
            <person name="Tamano K."/>
            <person name="Machida M."/>
            <person name="Baker S."/>
            <person name="Koike H."/>
        </authorList>
    </citation>
    <scope>NUCLEOTIDE SEQUENCE</scope>
    <source>
        <strain evidence="8">NBRC 6742</strain>
    </source>
</reference>
<dbReference type="AlphaFoldDB" id="A0A0C9LVB6"/>
<evidence type="ECO:0000256" key="6">
    <source>
        <dbReference type="ARBA" id="ARBA00082728"/>
    </source>
</evidence>
<dbReference type="GO" id="GO:0005762">
    <property type="term" value="C:mitochondrial large ribosomal subunit"/>
    <property type="evidence" value="ECO:0007669"/>
    <property type="project" value="TreeGrafter"/>
</dbReference>
<evidence type="ECO:0000313" key="8">
    <source>
        <dbReference type="EMBL" id="GAN06490.1"/>
    </source>
</evidence>
<evidence type="ECO:0000256" key="1">
    <source>
        <dbReference type="ARBA" id="ARBA00008777"/>
    </source>
</evidence>
<keyword evidence="2 7" id="KW-0689">Ribosomal protein</keyword>
<evidence type="ECO:0000256" key="7">
    <source>
        <dbReference type="RuleBase" id="RU000660"/>
    </source>
</evidence>
<keyword evidence="3 7" id="KW-0687">Ribonucleoprotein</keyword>
<proteinExistence type="inferred from homology"/>
<gene>
    <name evidence="8" type="ORF">MAM1_0125c05974</name>
</gene>